<evidence type="ECO:0000256" key="5">
    <source>
        <dbReference type="PIRNR" id="PIRNR028977"/>
    </source>
</evidence>
<organism evidence="9 10">
    <name type="scientific">Apodemus speciosus</name>
    <name type="common">Large Japanese field mouse</name>
    <dbReference type="NCBI Taxonomy" id="105296"/>
    <lineage>
        <taxon>Eukaryota</taxon>
        <taxon>Metazoa</taxon>
        <taxon>Chordata</taxon>
        <taxon>Craniata</taxon>
        <taxon>Vertebrata</taxon>
        <taxon>Euteleostomi</taxon>
        <taxon>Mammalia</taxon>
        <taxon>Eutheria</taxon>
        <taxon>Euarchontoglires</taxon>
        <taxon>Glires</taxon>
        <taxon>Rodentia</taxon>
        <taxon>Myomorpha</taxon>
        <taxon>Muroidea</taxon>
        <taxon>Muridae</taxon>
        <taxon>Murinae</taxon>
        <taxon>Apodemus</taxon>
    </lineage>
</organism>
<evidence type="ECO:0000256" key="2">
    <source>
        <dbReference type="ARBA" id="ARBA00007797"/>
    </source>
</evidence>
<evidence type="ECO:0000256" key="1">
    <source>
        <dbReference type="ARBA" id="ARBA00004604"/>
    </source>
</evidence>
<proteinExistence type="inferred from homology"/>
<feature type="region of interest" description="Disordered" evidence="6">
    <location>
        <begin position="27"/>
        <end position="91"/>
    </location>
</feature>
<feature type="domain" description="Nucleolar complex-associated protein 3 N-terminal" evidence="8">
    <location>
        <begin position="263"/>
        <end position="340"/>
    </location>
</feature>
<keyword evidence="4" id="KW-0539">Nucleus</keyword>
<evidence type="ECO:0000256" key="6">
    <source>
        <dbReference type="SAM" id="MobiDB-lite"/>
    </source>
</evidence>
<comment type="subcellular location">
    <subcellularLocation>
        <location evidence="1 5">Nucleus</location>
        <location evidence="1 5">Nucleolus</location>
    </subcellularLocation>
</comment>
<dbReference type="InterPro" id="IPR016903">
    <property type="entry name" value="Nucleolar_cplx-assoc_3"/>
</dbReference>
<evidence type="ECO:0000256" key="3">
    <source>
        <dbReference type="ARBA" id="ARBA00023054"/>
    </source>
</evidence>
<dbReference type="EMBL" id="BAAFST010000019">
    <property type="protein sequence ID" value="GAB1302381.1"/>
    <property type="molecule type" value="Genomic_DNA"/>
</dbReference>
<dbReference type="Proteomes" id="UP001623349">
    <property type="component" value="Unassembled WGS sequence"/>
</dbReference>
<dbReference type="PANTHER" id="PTHR14428:SF5">
    <property type="entry name" value="NUCLEOLAR COMPLEX PROTEIN 3 HOMOLOG"/>
    <property type="match status" value="1"/>
</dbReference>
<feature type="compositionally biased region" description="Basic residues" evidence="6">
    <location>
        <begin position="40"/>
        <end position="51"/>
    </location>
</feature>
<feature type="compositionally biased region" description="Basic and acidic residues" evidence="6">
    <location>
        <begin position="52"/>
        <end position="78"/>
    </location>
</feature>
<protein>
    <recommendedName>
        <fullName evidence="5">Nucleolar complex protein 3 homolog</fullName>
        <shortName evidence="5">NOC3 protein homolog</shortName>
    </recommendedName>
</protein>
<dbReference type="InterPro" id="IPR011501">
    <property type="entry name" value="Noc3_N"/>
</dbReference>
<dbReference type="Pfam" id="PF03914">
    <property type="entry name" value="CBF"/>
    <property type="match status" value="1"/>
</dbReference>
<feature type="compositionally biased region" description="Acidic residues" evidence="6">
    <location>
        <begin position="79"/>
        <end position="91"/>
    </location>
</feature>
<dbReference type="InterPro" id="IPR005612">
    <property type="entry name" value="CCAAT-binding_factor"/>
</dbReference>
<gene>
    <name evidence="9" type="ORF">APTSU1_001762000</name>
</gene>
<dbReference type="PANTHER" id="PTHR14428">
    <property type="entry name" value="NUCLEOLAR COMPLEX PROTEIN 3"/>
    <property type="match status" value="1"/>
</dbReference>
<dbReference type="Pfam" id="PF07540">
    <property type="entry name" value="NOC3p"/>
    <property type="match status" value="1"/>
</dbReference>
<evidence type="ECO:0000313" key="10">
    <source>
        <dbReference type="Proteomes" id="UP001623349"/>
    </source>
</evidence>
<feature type="domain" description="CCAAT-binding factor" evidence="7">
    <location>
        <begin position="635"/>
        <end position="788"/>
    </location>
</feature>
<dbReference type="InterPro" id="IPR016024">
    <property type="entry name" value="ARM-type_fold"/>
</dbReference>
<sequence length="880" mass="101623">MKARRNKKQVPSFRKLIKTSKVKLENKLKNKQFKQQSTIKKYRKEQRKLRQAVKDAVSKKPIPLEDPRSKRPVKRIEREEEEEDEALPLDMMDEDDLQLMKDLGQKASFLTRDLSSGEPVHVKKRKHESVIEKYEKVPRTLQTAPEKELIHLLPIKDKSGIIPQTREKPVADIQQEEEEEEELEVEEEVIEDPRQELTLEEHVIERRKKLQDKKIQIATLASAILSDPESHINRVSMYSPGCPGTLCRPGLPQIYRYPPAFASQIKKLKELRSMLMEQDPDVAVTVRKLVIISLMELFKDITPSYKIRPLTEAEKSTKIRKETQKLREFEEGLVSQYKFYLENLEQIVKDWKQRKLKKSNVVSLKAYRGLAEVAVKSLCELLVALPHFNFHNNIIVLIVPLMNDGSKPVSEMCCEAVKKLFKQDKLGQASLGVIKVISGFVKGRNYEVRPEMLKTFLCLRIKEVEVKKDTEDINKPKRFMTFKEKRKTLSRMQRKQCGMWGCFGLSEAADYDLPHDLAEEWFSQLQIVSVTWRCLEFRGLFRGWKKAEEKLDRELREAEASESTERKLKLHTETLNIVFVTYFRILKKAQRSPLLPAVLEGLAKFAHLINVEFFDDLLVVLHTLIESGDLSYQESLHCIQTAFHILSGQGDVLNIDPMKFYTHLYKTLFTLHAGATNDGIEIVLHCLDVMLSKRRKQVSHQRALAFIKRLCTLALQVLPNSSIGLLATTRILMHTFPRTDLLLDNESQGSGVFLPELEEPEYCNAQNTALWELHALRRHYHPTVRSFAAHLLAGAPSEGSEALKPELSRRSAVELFETYSMAAMTFNPPVESSYSKRKDKFLQGDSFLNEDLNQLIKRYCNEAATEIPLDFTKCLKTSSR</sequence>
<evidence type="ECO:0000259" key="7">
    <source>
        <dbReference type="Pfam" id="PF03914"/>
    </source>
</evidence>
<evidence type="ECO:0000256" key="4">
    <source>
        <dbReference type="ARBA" id="ARBA00023242"/>
    </source>
</evidence>
<dbReference type="PIRSF" id="PIRSF028977">
    <property type="entry name" value="Nucleolar_complex_p3"/>
    <property type="match status" value="1"/>
</dbReference>
<dbReference type="SUPFAM" id="SSF48371">
    <property type="entry name" value="ARM repeat"/>
    <property type="match status" value="1"/>
</dbReference>
<reference evidence="9 10" key="1">
    <citation type="submission" date="2024-08" db="EMBL/GenBank/DDBJ databases">
        <title>The draft genome of Apodemus speciosus.</title>
        <authorList>
            <person name="Nabeshima K."/>
            <person name="Suzuki S."/>
            <person name="Onuma M."/>
        </authorList>
    </citation>
    <scope>NUCLEOTIDE SEQUENCE [LARGE SCALE GENOMIC DNA]</scope>
    <source>
        <strain evidence="9">IB14-021</strain>
    </source>
</reference>
<accession>A0ABQ0FTI2</accession>
<keyword evidence="10" id="KW-1185">Reference proteome</keyword>
<comment type="similarity">
    <text evidence="2 5">Belongs to the CBF/MAK21 family.</text>
</comment>
<evidence type="ECO:0000259" key="8">
    <source>
        <dbReference type="Pfam" id="PF07540"/>
    </source>
</evidence>
<keyword evidence="3" id="KW-0175">Coiled coil</keyword>
<comment type="caution">
    <text evidence="9">The sequence shown here is derived from an EMBL/GenBank/DDBJ whole genome shotgun (WGS) entry which is preliminary data.</text>
</comment>
<name>A0ABQ0FTI2_APOSI</name>
<evidence type="ECO:0000313" key="9">
    <source>
        <dbReference type="EMBL" id="GAB1302381.1"/>
    </source>
</evidence>